<dbReference type="SUPFAM" id="SSF88659">
    <property type="entry name" value="Sigma3 and sigma4 domains of RNA polymerase sigma factors"/>
    <property type="match status" value="2"/>
</dbReference>
<evidence type="ECO:0000259" key="7">
    <source>
        <dbReference type="Pfam" id="PF04539"/>
    </source>
</evidence>
<feature type="transmembrane region" description="Helical" evidence="6">
    <location>
        <begin position="588"/>
        <end position="613"/>
    </location>
</feature>
<organism evidence="10 11">
    <name type="scientific">Panicum miliaceum</name>
    <name type="common">Proso millet</name>
    <name type="synonym">Broomcorn millet</name>
    <dbReference type="NCBI Taxonomy" id="4540"/>
    <lineage>
        <taxon>Eukaryota</taxon>
        <taxon>Viridiplantae</taxon>
        <taxon>Streptophyta</taxon>
        <taxon>Embryophyta</taxon>
        <taxon>Tracheophyta</taxon>
        <taxon>Spermatophyta</taxon>
        <taxon>Magnoliopsida</taxon>
        <taxon>Liliopsida</taxon>
        <taxon>Poales</taxon>
        <taxon>Poaceae</taxon>
        <taxon>PACMAD clade</taxon>
        <taxon>Panicoideae</taxon>
        <taxon>Panicodae</taxon>
        <taxon>Paniceae</taxon>
        <taxon>Panicinae</taxon>
        <taxon>Panicum</taxon>
        <taxon>Panicum sect. Panicum</taxon>
    </lineage>
</organism>
<dbReference type="PRINTS" id="PR00046">
    <property type="entry name" value="SIGMA70FCT"/>
</dbReference>
<feature type="domain" description="RNA polymerase sigma-70 region 3" evidence="7">
    <location>
        <begin position="338"/>
        <end position="405"/>
    </location>
</feature>
<feature type="domain" description="RNA polymerase sigma-70 region 3" evidence="7">
    <location>
        <begin position="210"/>
        <end position="249"/>
    </location>
</feature>
<dbReference type="InterPro" id="IPR013324">
    <property type="entry name" value="RNA_pol_sigma_r3/r4-like"/>
</dbReference>
<dbReference type="InterPro" id="IPR007624">
    <property type="entry name" value="RNA_pol_sigma70_r3"/>
</dbReference>
<dbReference type="PANTHER" id="PTHR34967:SF2">
    <property type="entry name" value="OS05G0586700 PROTEIN"/>
    <property type="match status" value="1"/>
</dbReference>
<keyword evidence="2" id="KW-0731">Sigma factor</keyword>
<dbReference type="InterPro" id="IPR013325">
    <property type="entry name" value="RNA_pol_sigma_r2"/>
</dbReference>
<feature type="region of interest" description="Disordered" evidence="5">
    <location>
        <begin position="1"/>
        <end position="79"/>
    </location>
</feature>
<dbReference type="Pfam" id="PF04542">
    <property type="entry name" value="Sigma70_r2"/>
    <property type="match status" value="1"/>
</dbReference>
<dbReference type="AlphaFoldDB" id="A0A3L6R6J0"/>
<dbReference type="InterPro" id="IPR036388">
    <property type="entry name" value="WH-like_DNA-bd_sf"/>
</dbReference>
<feature type="compositionally biased region" description="Basic and acidic residues" evidence="5">
    <location>
        <begin position="137"/>
        <end position="161"/>
    </location>
</feature>
<dbReference type="Pfam" id="PF04539">
    <property type="entry name" value="Sigma70_r3"/>
    <property type="match status" value="2"/>
</dbReference>
<dbReference type="OrthoDB" id="47406at2759"/>
<dbReference type="GO" id="GO:0016987">
    <property type="term" value="F:sigma factor activity"/>
    <property type="evidence" value="ECO:0007669"/>
    <property type="project" value="UniProtKB-KW"/>
</dbReference>
<sequence length="815" mass="90218">MTSTVTTPSRPLAAGCRRAAGPRRSGPAVLSLKGPRRRAPSTSCSAVASPAKQRAAAKLPPPQRPSRAAAAEEEEKGVRTDYNEVAAALENIYKLSPAVVEEKHGDDEGKKKDRKKRKGGVGRSTVIVRSRRRRRGSRMDLGKRVEMKSREGDAGGKQDEERGFEEMLLREHSVSTDMGSLDWKRMKIPPVLSSAQSARLFKTMQPMKAIFEVQESLREDLQRDPTDAELAEATGMTVQQLRRRLDVGRATRNKLIKHNLRLVLYAINKYYPDMASDERFDDLCQAGANGLITAIDRFEPKRGFRISTYALFWIRHSIVRAMTLSNFTRFPFAMESERQEINKAREELAFELGRAPTDEEVIGRVGISQERYRDVLRMTRPTYSLHSRNRVTQEELINEVTDDDAIGVDAGKHNTLLRLAIDDLLDSLKPKESLVIRQRFGLDGRGKRTLSEIAGNLNISREMVRKYELKALMKLKHPTRVDYLRSAHYRLQSSSITALESVRVVIEDMYLYRDGVCGSGSPDENQAIDPGPAPAMVKLATAREARLYGPALAVRRWEYVNAGAYAFAALLLAAGLAALSAGGGASRAGFVVAAVALAAVAAVNAHDLAAHLAGVDWRVGLARYDAQLGLVEFLVPALHAAGCILAVAGMALLVSQGEGARYSYGREKHAANMLLAAALLWLLGSVLNSCQVYERADGRAQLLQSSVQVPLLLGSLLFLVAAVVNRRRVSSSWRREPVVLVGRSWVWLCLVGSLLWLAAALLNGLKVFMMHQSDALRLEKLRGGAQERLSRDREGRVPLNWEEVARRRALPTELR</sequence>
<keyword evidence="4" id="KW-0804">Transcription</keyword>
<feature type="transmembrane region" description="Helical" evidence="6">
    <location>
        <begin position="745"/>
        <end position="765"/>
    </location>
</feature>
<dbReference type="SUPFAM" id="SSF88946">
    <property type="entry name" value="Sigma2 domain of RNA polymerase sigma factors"/>
    <property type="match status" value="1"/>
</dbReference>
<dbReference type="InterPro" id="IPR000943">
    <property type="entry name" value="RNA_pol_sigma70"/>
</dbReference>
<dbReference type="GO" id="GO:0006352">
    <property type="term" value="P:DNA-templated transcription initiation"/>
    <property type="evidence" value="ECO:0007669"/>
    <property type="project" value="InterPro"/>
</dbReference>
<feature type="transmembrane region" description="Helical" evidence="6">
    <location>
        <begin position="707"/>
        <end position="724"/>
    </location>
</feature>
<feature type="compositionally biased region" description="Basic and acidic residues" evidence="5">
    <location>
        <begin position="100"/>
        <end position="111"/>
    </location>
</feature>
<feature type="transmembrane region" description="Helical" evidence="6">
    <location>
        <begin position="670"/>
        <end position="687"/>
    </location>
</feature>
<feature type="transmembrane region" description="Helical" evidence="6">
    <location>
        <begin position="633"/>
        <end position="654"/>
    </location>
</feature>
<comment type="caution">
    <text evidence="10">The sequence shown here is derived from an EMBL/GenBank/DDBJ whole genome shotgun (WGS) entry which is preliminary data.</text>
</comment>
<keyword evidence="1" id="KW-0805">Transcription regulation</keyword>
<dbReference type="FunFam" id="1.10.10.10:FF:000514">
    <property type="entry name" value="RNA polymerase sigma factor sigE, chloroplastic/mitochondrial"/>
    <property type="match status" value="1"/>
</dbReference>
<name>A0A3L6R6J0_PANMI</name>
<proteinExistence type="predicted"/>
<keyword evidence="6" id="KW-0812">Transmembrane</keyword>
<dbReference type="Gene3D" id="1.10.1740.10">
    <property type="match status" value="1"/>
</dbReference>
<evidence type="ECO:0000256" key="2">
    <source>
        <dbReference type="ARBA" id="ARBA00023082"/>
    </source>
</evidence>
<evidence type="ECO:0000256" key="1">
    <source>
        <dbReference type="ARBA" id="ARBA00023015"/>
    </source>
</evidence>
<dbReference type="InterPro" id="IPR014284">
    <property type="entry name" value="RNA_pol_sigma-70_dom"/>
</dbReference>
<evidence type="ECO:0000256" key="5">
    <source>
        <dbReference type="SAM" id="MobiDB-lite"/>
    </source>
</evidence>
<evidence type="ECO:0000313" key="11">
    <source>
        <dbReference type="Proteomes" id="UP000275267"/>
    </source>
</evidence>
<feature type="domain" description="RNA polymerase sigma-70 region 4" evidence="9">
    <location>
        <begin position="424"/>
        <end position="477"/>
    </location>
</feature>
<gene>
    <name evidence="10" type="ORF">C2845_PM06G04250</name>
</gene>
<keyword evidence="6" id="KW-0472">Membrane</keyword>
<dbReference type="Proteomes" id="UP000275267">
    <property type="component" value="Unassembled WGS sequence"/>
</dbReference>
<protein>
    <submittedName>
        <fullName evidence="10">RNA polymerase sigma factor sigE, chloroplastic/mitochondrial</fullName>
    </submittedName>
</protein>
<dbReference type="STRING" id="4540.A0A3L6R6J0"/>
<keyword evidence="3" id="KW-0238">DNA-binding</keyword>
<dbReference type="InterPro" id="IPR007630">
    <property type="entry name" value="RNA_pol_sigma70_r4"/>
</dbReference>
<dbReference type="Pfam" id="PF04545">
    <property type="entry name" value="Sigma70_r4"/>
    <property type="match status" value="1"/>
</dbReference>
<keyword evidence="11" id="KW-1185">Reference proteome</keyword>
<dbReference type="PANTHER" id="PTHR34967">
    <property type="entry name" value="OS02G0257200 PROTEIN"/>
    <property type="match status" value="1"/>
</dbReference>
<evidence type="ECO:0000259" key="8">
    <source>
        <dbReference type="Pfam" id="PF04542"/>
    </source>
</evidence>
<evidence type="ECO:0000259" key="9">
    <source>
        <dbReference type="Pfam" id="PF04545"/>
    </source>
</evidence>
<accession>A0A3L6R6J0</accession>
<dbReference type="Gene3D" id="1.10.10.10">
    <property type="entry name" value="Winged helix-like DNA-binding domain superfamily/Winged helix DNA-binding domain"/>
    <property type="match status" value="3"/>
</dbReference>
<feature type="region of interest" description="Disordered" evidence="5">
    <location>
        <begin position="96"/>
        <end position="161"/>
    </location>
</feature>
<keyword evidence="6" id="KW-1133">Transmembrane helix</keyword>
<reference evidence="11" key="1">
    <citation type="journal article" date="2019" name="Nat. Commun.">
        <title>The genome of broomcorn millet.</title>
        <authorList>
            <person name="Zou C."/>
            <person name="Miki D."/>
            <person name="Li D."/>
            <person name="Tang Q."/>
            <person name="Xiao L."/>
            <person name="Rajput S."/>
            <person name="Deng P."/>
            <person name="Jia W."/>
            <person name="Huang R."/>
            <person name="Zhang M."/>
            <person name="Sun Y."/>
            <person name="Hu J."/>
            <person name="Fu X."/>
            <person name="Schnable P.S."/>
            <person name="Li F."/>
            <person name="Zhang H."/>
            <person name="Feng B."/>
            <person name="Zhu X."/>
            <person name="Liu R."/>
            <person name="Schnable J.C."/>
            <person name="Zhu J.-K."/>
            <person name="Zhang H."/>
        </authorList>
    </citation>
    <scope>NUCLEOTIDE SEQUENCE [LARGE SCALE GENOMIC DNA]</scope>
</reference>
<evidence type="ECO:0000256" key="3">
    <source>
        <dbReference type="ARBA" id="ARBA00023125"/>
    </source>
</evidence>
<evidence type="ECO:0000256" key="4">
    <source>
        <dbReference type="ARBA" id="ARBA00023163"/>
    </source>
</evidence>
<dbReference type="InterPro" id="IPR007627">
    <property type="entry name" value="RNA_pol_sigma70_r2"/>
</dbReference>
<evidence type="ECO:0000313" key="10">
    <source>
        <dbReference type="EMBL" id="RLM98272.1"/>
    </source>
</evidence>
<feature type="compositionally biased region" description="Low complexity" evidence="5">
    <location>
        <begin position="10"/>
        <end position="28"/>
    </location>
</feature>
<dbReference type="EMBL" id="PQIB02000009">
    <property type="protein sequence ID" value="RLM98272.1"/>
    <property type="molecule type" value="Genomic_DNA"/>
</dbReference>
<feature type="transmembrane region" description="Helical" evidence="6">
    <location>
        <begin position="562"/>
        <end position="581"/>
    </location>
</feature>
<evidence type="ECO:0000256" key="6">
    <source>
        <dbReference type="SAM" id="Phobius"/>
    </source>
</evidence>
<feature type="domain" description="RNA polymerase sigma-70 region 2" evidence="8">
    <location>
        <begin position="255"/>
        <end position="321"/>
    </location>
</feature>
<dbReference type="GO" id="GO:0003677">
    <property type="term" value="F:DNA binding"/>
    <property type="evidence" value="ECO:0007669"/>
    <property type="project" value="UniProtKB-KW"/>
</dbReference>
<dbReference type="NCBIfam" id="TIGR02937">
    <property type="entry name" value="sigma70-ECF"/>
    <property type="match status" value="1"/>
</dbReference>